<dbReference type="InterPro" id="IPR000210">
    <property type="entry name" value="BTB/POZ_dom"/>
</dbReference>
<dbReference type="GO" id="GO:0003677">
    <property type="term" value="F:DNA binding"/>
    <property type="evidence" value="ECO:0007669"/>
    <property type="project" value="UniProtKB-UniRule"/>
</dbReference>
<comment type="subcellular location">
    <subcellularLocation>
        <location evidence="1 3">Nucleus</location>
    </subcellularLocation>
</comment>
<dbReference type="GeneID" id="105265281"/>
<dbReference type="InterPro" id="IPR007889">
    <property type="entry name" value="HTH_Psq"/>
</dbReference>
<feature type="domain" description="BTB" evidence="5">
    <location>
        <begin position="57"/>
        <end position="127"/>
    </location>
</feature>
<name>A0A9R1T1H2_9HYME</name>
<dbReference type="PROSITE" id="PS50097">
    <property type="entry name" value="BTB"/>
    <property type="match status" value="1"/>
</dbReference>
<dbReference type="InterPro" id="IPR009057">
    <property type="entry name" value="Homeodomain-like_sf"/>
</dbReference>
<dbReference type="GO" id="GO:0006357">
    <property type="term" value="P:regulation of transcription by RNA polymerase II"/>
    <property type="evidence" value="ECO:0007669"/>
    <property type="project" value="TreeGrafter"/>
</dbReference>
<keyword evidence="2 3" id="KW-0539">Nucleus</keyword>
<feature type="compositionally biased region" description="Basic and acidic residues" evidence="4">
    <location>
        <begin position="458"/>
        <end position="473"/>
    </location>
</feature>
<dbReference type="SMART" id="SM00225">
    <property type="entry name" value="BTB"/>
    <property type="match status" value="1"/>
</dbReference>
<evidence type="ECO:0000259" key="6">
    <source>
        <dbReference type="PROSITE" id="PS50960"/>
    </source>
</evidence>
<keyword evidence="3" id="KW-0238">DNA-binding</keyword>
<keyword evidence="7" id="KW-1185">Reference proteome</keyword>
<proteinExistence type="predicted"/>
<reference evidence="8" key="1">
    <citation type="submission" date="2025-08" db="UniProtKB">
        <authorList>
            <consortium name="RefSeq"/>
        </authorList>
    </citation>
    <scope>IDENTIFICATION</scope>
    <source>
        <strain evidence="8">USDA-PBARC FA_bdor</strain>
        <tissue evidence="8">Whole organism</tissue>
    </source>
</reference>
<evidence type="ECO:0000256" key="3">
    <source>
        <dbReference type="PROSITE-ProRule" id="PRU00320"/>
    </source>
</evidence>
<dbReference type="CDD" id="cd18315">
    <property type="entry name" value="BTB_POZ_BAB-like"/>
    <property type="match status" value="1"/>
</dbReference>
<dbReference type="Pfam" id="PF05225">
    <property type="entry name" value="HTH_psq"/>
    <property type="match status" value="1"/>
</dbReference>
<gene>
    <name evidence="8" type="primary">LOC105265281</name>
</gene>
<evidence type="ECO:0000259" key="5">
    <source>
        <dbReference type="PROSITE" id="PS50097"/>
    </source>
</evidence>
<feature type="compositionally biased region" description="Basic and acidic residues" evidence="4">
    <location>
        <begin position="306"/>
        <end position="318"/>
    </location>
</feature>
<sequence>MHKRVFYLPYSLFSHVYPSPSSPLASSSEQQFCLRWNNHRTNLLTAFSELFHNGAFTDVELLVEGLSGLVPFKCHKMVLAACSLYFQEIFSYASTDQYPIIVLTNVREPEMKAILEFMYQGEVNVSQDEMAEIFRVARMLKIKGLVEYDKSHEPRDPSDSPPPAISSTERTASINESIHNDYRSPPHSTSASSYFPGYGKGSGLMHNPAGHIPPPGWSPLASLSLAAQSVMNAPLTPRAAALFPGVYDTEANHIIRKQMNSLMLNRDTPILRTVLGQGQADSSQILPPSHADPHDLYRSSSNGSAHEIDDRKSMDLSHRNSSGHSPFSADVSFEEFDKKSGQQNRKNKEWKRYKQYTKEHMEKAIIAVKGGETALKASKAYGIPSRTLYDKVKKMGITTQRNIRRHRTSSGAHFPHGIGGNRNGGIYRGMSDIDNDNDYSNSMMEGSAALMDIAYSRGRDQSEDHEASFDHSRISTSPDEEPREEIKYENEDDVQDLSINRRNVIVPPSNPPAKEEDDASKN</sequence>
<dbReference type="KEGG" id="fas:105265281"/>
<feature type="region of interest" description="Disordered" evidence="4">
    <location>
        <begin position="150"/>
        <end position="169"/>
    </location>
</feature>
<dbReference type="InterPro" id="IPR011333">
    <property type="entry name" value="SKP1/BTB/POZ_sf"/>
</dbReference>
<dbReference type="SUPFAM" id="SSF46689">
    <property type="entry name" value="Homeodomain-like"/>
    <property type="match status" value="1"/>
</dbReference>
<organism evidence="7 8">
    <name type="scientific">Fopius arisanus</name>
    <dbReference type="NCBI Taxonomy" id="64838"/>
    <lineage>
        <taxon>Eukaryota</taxon>
        <taxon>Metazoa</taxon>
        <taxon>Ecdysozoa</taxon>
        <taxon>Arthropoda</taxon>
        <taxon>Hexapoda</taxon>
        <taxon>Insecta</taxon>
        <taxon>Pterygota</taxon>
        <taxon>Neoptera</taxon>
        <taxon>Endopterygota</taxon>
        <taxon>Hymenoptera</taxon>
        <taxon>Apocrita</taxon>
        <taxon>Ichneumonoidea</taxon>
        <taxon>Braconidae</taxon>
        <taxon>Opiinae</taxon>
        <taxon>Fopius</taxon>
    </lineage>
</organism>
<feature type="DNA-binding region" description="H-T-H motif" evidence="3">
    <location>
        <begin position="374"/>
        <end position="394"/>
    </location>
</feature>
<evidence type="ECO:0000256" key="1">
    <source>
        <dbReference type="ARBA" id="ARBA00004123"/>
    </source>
</evidence>
<dbReference type="OrthoDB" id="10261408at2759"/>
<accession>A0A9R1T1H2</accession>
<dbReference type="PANTHER" id="PTHR23110">
    <property type="entry name" value="BTB DOMAIN TRANSCRIPTION FACTOR"/>
    <property type="match status" value="1"/>
</dbReference>
<evidence type="ECO:0000256" key="2">
    <source>
        <dbReference type="ARBA" id="ARBA00023242"/>
    </source>
</evidence>
<dbReference type="InterPro" id="IPR051095">
    <property type="entry name" value="Dros_DevTransReg"/>
</dbReference>
<dbReference type="RefSeq" id="XP_011300996.1">
    <property type="nucleotide sequence ID" value="XM_011302694.1"/>
</dbReference>
<protein>
    <submittedName>
        <fullName evidence="8">Uncharacterized protein</fullName>
    </submittedName>
</protein>
<dbReference type="AlphaFoldDB" id="A0A9R1T1H2"/>
<dbReference type="Proteomes" id="UP000694866">
    <property type="component" value="Unplaced"/>
</dbReference>
<feature type="domain" description="HTH psq-type" evidence="6">
    <location>
        <begin position="347"/>
        <end position="398"/>
    </location>
</feature>
<dbReference type="Gene3D" id="3.30.710.10">
    <property type="entry name" value="Potassium Channel Kv1.1, Chain A"/>
    <property type="match status" value="1"/>
</dbReference>
<evidence type="ECO:0000256" key="4">
    <source>
        <dbReference type="SAM" id="MobiDB-lite"/>
    </source>
</evidence>
<dbReference type="Pfam" id="PF00651">
    <property type="entry name" value="BTB"/>
    <property type="match status" value="1"/>
</dbReference>
<dbReference type="SUPFAM" id="SSF54695">
    <property type="entry name" value="POZ domain"/>
    <property type="match status" value="1"/>
</dbReference>
<dbReference type="PANTHER" id="PTHR23110:SF109">
    <property type="entry name" value="FI07618P-RELATED"/>
    <property type="match status" value="1"/>
</dbReference>
<evidence type="ECO:0000313" key="8">
    <source>
        <dbReference type="RefSeq" id="XP_011300996.1"/>
    </source>
</evidence>
<evidence type="ECO:0000313" key="7">
    <source>
        <dbReference type="Proteomes" id="UP000694866"/>
    </source>
</evidence>
<feature type="region of interest" description="Disordered" evidence="4">
    <location>
        <begin position="279"/>
        <end position="330"/>
    </location>
</feature>
<feature type="region of interest" description="Disordered" evidence="4">
    <location>
        <begin position="458"/>
        <end position="522"/>
    </location>
</feature>
<dbReference type="Gene3D" id="1.10.10.60">
    <property type="entry name" value="Homeodomain-like"/>
    <property type="match status" value="1"/>
</dbReference>
<dbReference type="GO" id="GO:0005634">
    <property type="term" value="C:nucleus"/>
    <property type="evidence" value="ECO:0007669"/>
    <property type="project" value="UniProtKB-SubCell"/>
</dbReference>
<dbReference type="PROSITE" id="PS50960">
    <property type="entry name" value="HTH_PSQ"/>
    <property type="match status" value="1"/>
</dbReference>